<organism evidence="8 9">
    <name type="scientific">Chelydra serpentina</name>
    <name type="common">Snapping turtle</name>
    <name type="synonym">Testudo serpentina</name>
    <dbReference type="NCBI Taxonomy" id="8475"/>
    <lineage>
        <taxon>Eukaryota</taxon>
        <taxon>Metazoa</taxon>
        <taxon>Chordata</taxon>
        <taxon>Craniata</taxon>
        <taxon>Vertebrata</taxon>
        <taxon>Euteleostomi</taxon>
        <taxon>Archelosauria</taxon>
        <taxon>Testudinata</taxon>
        <taxon>Testudines</taxon>
        <taxon>Cryptodira</taxon>
        <taxon>Durocryptodira</taxon>
        <taxon>Americhelydia</taxon>
        <taxon>Chelydroidea</taxon>
        <taxon>Chelydridae</taxon>
        <taxon>Chelydra</taxon>
    </lineage>
</organism>
<accession>A0A8T1RZ53</accession>
<feature type="domain" description="Murine leukemia virus integrase C-terminal" evidence="7">
    <location>
        <begin position="29"/>
        <end position="83"/>
    </location>
</feature>
<comment type="caution">
    <text evidence="8">The sequence shown here is derived from an EMBL/GenBank/DDBJ whole genome shotgun (WGS) entry which is preliminary data.</text>
</comment>
<feature type="compositionally biased region" description="Pro residues" evidence="6">
    <location>
        <begin position="105"/>
        <end position="114"/>
    </location>
</feature>
<dbReference type="InterPro" id="IPR040643">
    <property type="entry name" value="MLVIN_C"/>
</dbReference>
<keyword evidence="1" id="KW-0808">Transferase</keyword>
<protein>
    <recommendedName>
        <fullName evidence="7">Murine leukemia virus integrase C-terminal domain-containing protein</fullName>
    </recommendedName>
</protein>
<keyword evidence="5" id="KW-0378">Hydrolase</keyword>
<keyword evidence="2" id="KW-0548">Nucleotidyltransferase</keyword>
<reference evidence="8 9" key="1">
    <citation type="journal article" date="2020" name="G3 (Bethesda)">
        <title>Draft Genome of the Common Snapping Turtle, Chelydra serpentina, a Model for Phenotypic Plasticity in Reptiles.</title>
        <authorList>
            <person name="Das D."/>
            <person name="Singh S.K."/>
            <person name="Bierstedt J."/>
            <person name="Erickson A."/>
            <person name="Galli G.L.J."/>
            <person name="Crossley D.A. 2nd"/>
            <person name="Rhen T."/>
        </authorList>
    </citation>
    <scope>NUCLEOTIDE SEQUENCE [LARGE SCALE GENOMIC DNA]</scope>
    <source>
        <strain evidence="8">KW</strain>
    </source>
</reference>
<dbReference type="Pfam" id="PF18697">
    <property type="entry name" value="MLVIN_C"/>
    <property type="match status" value="1"/>
</dbReference>
<evidence type="ECO:0000256" key="6">
    <source>
        <dbReference type="SAM" id="MobiDB-lite"/>
    </source>
</evidence>
<dbReference type="Gene3D" id="2.30.30.850">
    <property type="match status" value="1"/>
</dbReference>
<evidence type="ECO:0000259" key="7">
    <source>
        <dbReference type="Pfam" id="PF18697"/>
    </source>
</evidence>
<keyword evidence="9" id="KW-1185">Reference proteome</keyword>
<keyword evidence="4" id="KW-0255">Endonuclease</keyword>
<feature type="non-terminal residue" evidence="8">
    <location>
        <position position="1"/>
    </location>
</feature>
<gene>
    <name evidence="8" type="ORF">G0U57_003498</name>
</gene>
<feature type="compositionally biased region" description="Basic residues" evidence="6">
    <location>
        <begin position="121"/>
        <end position="130"/>
    </location>
</feature>
<evidence type="ECO:0000313" key="9">
    <source>
        <dbReference type="Proteomes" id="UP000765507"/>
    </source>
</evidence>
<evidence type="ECO:0000256" key="2">
    <source>
        <dbReference type="ARBA" id="ARBA00022695"/>
    </source>
</evidence>
<dbReference type="OrthoDB" id="9906216at2759"/>
<feature type="region of interest" description="Disordered" evidence="6">
    <location>
        <begin position="85"/>
        <end position="130"/>
    </location>
</feature>
<dbReference type="GO" id="GO:0016787">
    <property type="term" value="F:hydrolase activity"/>
    <property type="evidence" value="ECO:0007669"/>
    <property type="project" value="UniProtKB-KW"/>
</dbReference>
<evidence type="ECO:0000256" key="5">
    <source>
        <dbReference type="ARBA" id="ARBA00022801"/>
    </source>
</evidence>
<evidence type="ECO:0000256" key="1">
    <source>
        <dbReference type="ARBA" id="ARBA00022679"/>
    </source>
</evidence>
<dbReference type="GO" id="GO:0004519">
    <property type="term" value="F:endonuclease activity"/>
    <property type="evidence" value="ECO:0007669"/>
    <property type="project" value="UniProtKB-KW"/>
</dbReference>
<evidence type="ECO:0000313" key="8">
    <source>
        <dbReference type="EMBL" id="KAG6922182.1"/>
    </source>
</evidence>
<dbReference type="GO" id="GO:0016779">
    <property type="term" value="F:nucleotidyltransferase activity"/>
    <property type="evidence" value="ECO:0007669"/>
    <property type="project" value="UniProtKB-KW"/>
</dbReference>
<sequence length="130" mass="14859">YCKRLIQCVRALHSQVQSALPEPADIPCHPLQPGDWIHIKVHQRKTSLEPRWKGPYQVLLTTHTAVKCKGLPSWIHAFHCKKTTPPLNPEAPHFQPVATTSENPDPCPRGPSPVPEERPRYNLRRRKETS</sequence>
<dbReference type="Proteomes" id="UP000765507">
    <property type="component" value="Unassembled WGS sequence"/>
</dbReference>
<name>A0A8T1RZ53_CHESE</name>
<dbReference type="AlphaFoldDB" id="A0A8T1RZ53"/>
<keyword evidence="3" id="KW-0540">Nuclease</keyword>
<dbReference type="EMBL" id="JAHGAV010001447">
    <property type="protein sequence ID" value="KAG6922182.1"/>
    <property type="molecule type" value="Genomic_DNA"/>
</dbReference>
<proteinExistence type="predicted"/>
<evidence type="ECO:0000256" key="3">
    <source>
        <dbReference type="ARBA" id="ARBA00022722"/>
    </source>
</evidence>
<evidence type="ECO:0000256" key="4">
    <source>
        <dbReference type="ARBA" id="ARBA00022759"/>
    </source>
</evidence>